<comment type="caution">
    <text evidence="1">The sequence shown here is derived from an EMBL/GenBank/DDBJ whole genome shotgun (WGS) entry which is preliminary data.</text>
</comment>
<evidence type="ECO:0000313" key="2">
    <source>
        <dbReference type="Proteomes" id="UP000433737"/>
    </source>
</evidence>
<reference evidence="1 2" key="1">
    <citation type="submission" date="2019-10" db="EMBL/GenBank/DDBJ databases">
        <authorList>
            <person name="Karimi E."/>
        </authorList>
    </citation>
    <scope>NUCLEOTIDE SEQUENCE [LARGE SCALE GENOMIC DNA]</scope>
    <source>
        <strain evidence="1">Pantoea sp. 111</strain>
    </source>
</reference>
<dbReference type="EMBL" id="CABWMH010000056">
    <property type="protein sequence ID" value="VXC66822.1"/>
    <property type="molecule type" value="Genomic_DNA"/>
</dbReference>
<sequence length="55" mass="6407">MNCYQLIADRLAWFIFNKYLNLHIIIGAPVVVRSFFIGNQWVTAGRKDTDVNNLH</sequence>
<proteinExistence type="predicted"/>
<dbReference type="AlphaFoldDB" id="A0AAX3JDF7"/>
<name>A0AAX3JDF7_9GAMM</name>
<accession>A0AAX3JDF7</accession>
<protein>
    <submittedName>
        <fullName evidence="1">Uncharacterized protein</fullName>
    </submittedName>
</protein>
<organism evidence="1 2">
    <name type="scientific">Pantoea brenneri</name>
    <dbReference type="NCBI Taxonomy" id="472694"/>
    <lineage>
        <taxon>Bacteria</taxon>
        <taxon>Pseudomonadati</taxon>
        <taxon>Pseudomonadota</taxon>
        <taxon>Gammaproteobacteria</taxon>
        <taxon>Enterobacterales</taxon>
        <taxon>Erwiniaceae</taxon>
        <taxon>Pantoea</taxon>
    </lineage>
</organism>
<evidence type="ECO:0000313" key="1">
    <source>
        <dbReference type="EMBL" id="VXC66822.1"/>
    </source>
</evidence>
<dbReference type="Proteomes" id="UP000433737">
    <property type="component" value="Unassembled WGS sequence"/>
</dbReference>
<gene>
    <name evidence="1" type="ORF">PANT111_90110</name>
</gene>